<dbReference type="GO" id="GO:0006281">
    <property type="term" value="P:DNA repair"/>
    <property type="evidence" value="ECO:0007669"/>
    <property type="project" value="InterPro"/>
</dbReference>
<dbReference type="Proteomes" id="UP000460949">
    <property type="component" value="Unassembled WGS sequence"/>
</dbReference>
<dbReference type="GO" id="GO:0003910">
    <property type="term" value="F:DNA ligase (ATP) activity"/>
    <property type="evidence" value="ECO:0007669"/>
    <property type="project" value="InterPro"/>
</dbReference>
<dbReference type="InterPro" id="IPR014145">
    <property type="entry name" value="LigD_pol_dom"/>
</dbReference>
<dbReference type="Gene3D" id="3.30.1490.70">
    <property type="match status" value="1"/>
</dbReference>
<dbReference type="CDD" id="cd07906">
    <property type="entry name" value="Adenylation_DNA_ligase_LigD_LigC"/>
    <property type="match status" value="1"/>
</dbReference>
<dbReference type="EMBL" id="WMET01000002">
    <property type="protein sequence ID" value="MYL20463.1"/>
    <property type="molecule type" value="Genomic_DNA"/>
</dbReference>
<sequence length="586" mass="67777">MKRPMLLTSSDELPEDGEWIFEPKYDGFRAFLEFSPEGIRLISRNGKDLTEKFPEICSAVPPPGTAPFTLDGEIVILNTAFQANFKLLQKRGRLKNPESIQNAAKERPALFMAFDFVLKRTPLEKRKQRLTELLDKWQHPGVQEIGTYQHVDKLRDLIHLHLGEGIIAKRCASPYRSGERTQHWLKWKLWKTASVFLTHLDPSNGYVDTGMYNGEQVVAAGRFKHGLSNDKAATLRQFFKEKGKKEKGLWTLPPSVCADIHCLGTENGEFREPAFHQFRFDQTPDECTEQKMTWDVSLFPDHFEPTNLEKELFPGSTKRDYLVYIRHMAPYMLPYMKEKKLTIIRFPDGIHNDSFFQKHRPDYAPESLKLWMEKGEPFMLCEELHGLLWLANQGAIEFHLPFEKAGAVHPDEIVLDLDPPEKEAFPLCITAAQLCRKWLDELGVISFVKLSGSKGMQLHIPLQEGDLSYEETRVITETLGRLLVETKPDLFTVERLKRKRGSRLYIDYVQHGKNKTIIAPYSLRAKDNGPVAAPLYWEEIDEHLNPRSFTLDNMLERLQVRGDPFQSYEKARTLQPIDQIKKFLDH</sequence>
<dbReference type="SUPFAM" id="SSF56091">
    <property type="entry name" value="DNA ligase/mRNA capping enzyme, catalytic domain"/>
    <property type="match status" value="1"/>
</dbReference>
<name>A0A845DS98_9BACI</name>
<dbReference type="PROSITE" id="PS00697">
    <property type="entry name" value="DNA_LIGASE_A1"/>
    <property type="match status" value="1"/>
</dbReference>
<evidence type="ECO:0000313" key="6">
    <source>
        <dbReference type="Proteomes" id="UP000460949"/>
    </source>
</evidence>
<proteinExistence type="inferred from homology"/>
<dbReference type="GO" id="GO:0005524">
    <property type="term" value="F:ATP binding"/>
    <property type="evidence" value="ECO:0007669"/>
    <property type="project" value="InterPro"/>
</dbReference>
<dbReference type="InterPro" id="IPR012310">
    <property type="entry name" value="DNA_ligase_ATP-dep_cent"/>
</dbReference>
<protein>
    <submittedName>
        <fullName evidence="5">DNA ligase D</fullName>
    </submittedName>
</protein>
<gene>
    <name evidence="5" type="primary">ligD</name>
    <name evidence="5" type="ORF">GLW04_11220</name>
</gene>
<dbReference type="Gene3D" id="3.90.920.10">
    <property type="entry name" value="DNA primase, PRIM domain"/>
    <property type="match status" value="1"/>
</dbReference>
<dbReference type="GO" id="GO:0006310">
    <property type="term" value="P:DNA recombination"/>
    <property type="evidence" value="ECO:0007669"/>
    <property type="project" value="InterPro"/>
</dbReference>
<comment type="similarity">
    <text evidence="1">In the C-terminal section; belongs to the ATP-dependent DNA ligase family.</text>
</comment>
<comment type="similarity">
    <text evidence="2">In the N-terminal section; belongs to the LigD polymerase family.</text>
</comment>
<dbReference type="NCBIfam" id="TIGR02776">
    <property type="entry name" value="NHEJ_ligase_prk"/>
    <property type="match status" value="1"/>
</dbReference>
<evidence type="ECO:0000256" key="1">
    <source>
        <dbReference type="ARBA" id="ARBA00049981"/>
    </source>
</evidence>
<reference evidence="5 6" key="1">
    <citation type="submission" date="2019-11" db="EMBL/GenBank/DDBJ databases">
        <title>Genome sequences of 17 halophilic strains isolated from different environments.</title>
        <authorList>
            <person name="Furrow R.E."/>
        </authorList>
    </citation>
    <scope>NUCLEOTIDE SEQUENCE [LARGE SCALE GENOMIC DNA]</scope>
    <source>
        <strain evidence="5 6">22511_23_Filter</strain>
    </source>
</reference>
<keyword evidence="5" id="KW-0436">Ligase</keyword>
<dbReference type="AlphaFoldDB" id="A0A845DS98"/>
<dbReference type="PANTHER" id="PTHR42705">
    <property type="entry name" value="BIFUNCTIONAL NON-HOMOLOGOUS END JOINING PROTEIN LIGD"/>
    <property type="match status" value="1"/>
</dbReference>
<evidence type="ECO:0000313" key="5">
    <source>
        <dbReference type="EMBL" id="MYL20463.1"/>
    </source>
</evidence>
<organism evidence="5 6">
    <name type="scientific">Halobacillus litoralis</name>
    <dbReference type="NCBI Taxonomy" id="45668"/>
    <lineage>
        <taxon>Bacteria</taxon>
        <taxon>Bacillati</taxon>
        <taxon>Bacillota</taxon>
        <taxon>Bacilli</taxon>
        <taxon>Bacillales</taxon>
        <taxon>Bacillaceae</taxon>
        <taxon>Halobacillus</taxon>
    </lineage>
</organism>
<dbReference type="Gene3D" id="3.30.470.30">
    <property type="entry name" value="DNA ligase/mRNA capping enzyme"/>
    <property type="match status" value="1"/>
</dbReference>
<evidence type="ECO:0000259" key="3">
    <source>
        <dbReference type="Pfam" id="PF01068"/>
    </source>
</evidence>
<dbReference type="PANTHER" id="PTHR42705:SF2">
    <property type="entry name" value="BIFUNCTIONAL NON-HOMOLOGOUS END JOINING PROTEIN LIGD"/>
    <property type="match status" value="1"/>
</dbReference>
<dbReference type="NCBIfam" id="TIGR02778">
    <property type="entry name" value="ligD_pol"/>
    <property type="match status" value="1"/>
</dbReference>
<dbReference type="InterPro" id="IPR016059">
    <property type="entry name" value="DNA_ligase_ATP-dep_CS"/>
</dbReference>
<dbReference type="Pfam" id="PF01068">
    <property type="entry name" value="DNA_ligase_A_M"/>
    <property type="match status" value="1"/>
</dbReference>
<comment type="caution">
    <text evidence="5">The sequence shown here is derived from an EMBL/GenBank/DDBJ whole genome shotgun (WGS) entry which is preliminary data.</text>
</comment>
<dbReference type="RefSeq" id="WP_160837184.1">
    <property type="nucleotide sequence ID" value="NZ_WMET01000002.1"/>
</dbReference>
<accession>A0A845DS98</accession>
<feature type="domain" description="ATP-dependent DNA ligase family profile" evidence="3">
    <location>
        <begin position="16"/>
        <end position="188"/>
    </location>
</feature>
<feature type="domain" description="DNA ligase D polymerase" evidence="4">
    <location>
        <begin position="317"/>
        <end position="565"/>
    </location>
</feature>
<dbReference type="InterPro" id="IPR052171">
    <property type="entry name" value="NHEJ_LigD"/>
</dbReference>
<evidence type="ECO:0000259" key="4">
    <source>
        <dbReference type="Pfam" id="PF21686"/>
    </source>
</evidence>
<dbReference type="Pfam" id="PF21686">
    <property type="entry name" value="LigD_Prim-Pol"/>
    <property type="match status" value="1"/>
</dbReference>
<dbReference type="InterPro" id="IPR014143">
    <property type="entry name" value="NHEJ_ligase_prk"/>
</dbReference>
<evidence type="ECO:0000256" key="2">
    <source>
        <dbReference type="ARBA" id="ARBA00049990"/>
    </source>
</evidence>